<organism evidence="1 2">
    <name type="scientific">Leptobacterium flavescens</name>
    <dbReference type="NCBI Taxonomy" id="472055"/>
    <lineage>
        <taxon>Bacteria</taxon>
        <taxon>Pseudomonadati</taxon>
        <taxon>Bacteroidota</taxon>
        <taxon>Flavobacteriia</taxon>
        <taxon>Flavobacteriales</taxon>
        <taxon>Flavobacteriaceae</taxon>
        <taxon>Leptobacterium</taxon>
    </lineage>
</organism>
<evidence type="ECO:0000313" key="2">
    <source>
        <dbReference type="Proteomes" id="UP000468581"/>
    </source>
</evidence>
<dbReference type="PANTHER" id="PTHR34472">
    <property type="entry name" value="SULFUR CARRIER PROTEIN THIS"/>
    <property type="match status" value="1"/>
</dbReference>
<reference evidence="1 2" key="1">
    <citation type="submission" date="2020-01" db="EMBL/GenBank/DDBJ databases">
        <title>Leptobacterium flavescens.</title>
        <authorList>
            <person name="Wang G."/>
        </authorList>
    </citation>
    <scope>NUCLEOTIDE SEQUENCE [LARGE SCALE GENOMIC DNA]</scope>
    <source>
        <strain evidence="1 2">KCTC 22160</strain>
    </source>
</reference>
<dbReference type="CDD" id="cd00565">
    <property type="entry name" value="Ubl_ThiS"/>
    <property type="match status" value="1"/>
</dbReference>
<keyword evidence="2" id="KW-1185">Reference proteome</keyword>
<proteinExistence type="predicted"/>
<dbReference type="Gene3D" id="3.10.20.30">
    <property type="match status" value="1"/>
</dbReference>
<dbReference type="InterPro" id="IPR010035">
    <property type="entry name" value="Thi_S"/>
</dbReference>
<dbReference type="RefSeq" id="WP_163607580.1">
    <property type="nucleotide sequence ID" value="NZ_JAABOO010000003.1"/>
</dbReference>
<dbReference type="InterPro" id="IPR016155">
    <property type="entry name" value="Mopterin_synth/thiamin_S_b"/>
</dbReference>
<comment type="caution">
    <text evidence="1">The sequence shown here is derived from an EMBL/GenBank/DDBJ whole genome shotgun (WGS) entry which is preliminary data.</text>
</comment>
<gene>
    <name evidence="1" type="primary">thiS</name>
    <name evidence="1" type="ORF">GWK08_12615</name>
</gene>
<name>A0A6P0UQM4_9FLAO</name>
<dbReference type="PANTHER" id="PTHR34472:SF1">
    <property type="entry name" value="SULFUR CARRIER PROTEIN THIS"/>
    <property type="match status" value="1"/>
</dbReference>
<dbReference type="AlphaFoldDB" id="A0A6P0UQM4"/>
<protein>
    <submittedName>
        <fullName evidence="1">Sulfur carrier protein ThiS</fullName>
    </submittedName>
</protein>
<dbReference type="InterPro" id="IPR012675">
    <property type="entry name" value="Beta-grasp_dom_sf"/>
</dbReference>
<accession>A0A6P0UQM4</accession>
<dbReference type="SUPFAM" id="SSF54285">
    <property type="entry name" value="MoaD/ThiS"/>
    <property type="match status" value="1"/>
</dbReference>
<dbReference type="Proteomes" id="UP000468581">
    <property type="component" value="Unassembled WGS sequence"/>
</dbReference>
<dbReference type="Pfam" id="PF02597">
    <property type="entry name" value="ThiS"/>
    <property type="match status" value="1"/>
</dbReference>
<dbReference type="EMBL" id="JAABOO010000003">
    <property type="protein sequence ID" value="NER14288.1"/>
    <property type="molecule type" value="Genomic_DNA"/>
</dbReference>
<dbReference type="NCBIfam" id="TIGR01683">
    <property type="entry name" value="thiS"/>
    <property type="match status" value="1"/>
</dbReference>
<dbReference type="InterPro" id="IPR003749">
    <property type="entry name" value="ThiS/MoaD-like"/>
</dbReference>
<evidence type="ECO:0000313" key="1">
    <source>
        <dbReference type="EMBL" id="NER14288.1"/>
    </source>
</evidence>
<sequence length="67" mass="7455">MIDIRINNKKHSFQTGCSLEKALDELKIFQNGIAVAVNNQVISRREWAATVLEDKDNILIITATQGG</sequence>